<evidence type="ECO:0000259" key="1">
    <source>
        <dbReference type="Pfam" id="PF07179"/>
    </source>
</evidence>
<sequence length="231" mass="24214">MSSKNLLEAALDAAFTDPSRQGGVETALLAAELYVSPTGGKPADGVVLGRDAPFRLNGIVLQEGHQATAAFTRTDFATALFGEPASMAIRGRHLLEAFVGGWIVLNPGQEKGLVLSPADIAAILASAGTAQPTVEDPNIELTTPDPVPSALVARMKDALDHPSISSAWLARTRDRTTGETGWRMEVYGDLEIPAVRKRVEAGVEGLNFDGEHLDLLIGPASDAVGAGIRII</sequence>
<accession>A0ABX8TN20</accession>
<dbReference type="Proteomes" id="UP000824334">
    <property type="component" value="Chromosome"/>
</dbReference>
<dbReference type="Pfam" id="PF07179">
    <property type="entry name" value="SseB"/>
    <property type="match status" value="1"/>
</dbReference>
<reference evidence="2 3" key="1">
    <citation type="submission" date="2021-07" db="EMBL/GenBank/DDBJ databases">
        <title>Isolation and characterization of bacteria from a gold mining with a capacity of golden bioaccumulation.</title>
        <authorList>
            <person name="Yang X.J."/>
        </authorList>
    </citation>
    <scope>NUCLEOTIDE SEQUENCE [LARGE SCALE GENOMIC DNA]</scope>
    <source>
        <strain evidence="2 3">Au29</strain>
    </source>
</reference>
<keyword evidence="3" id="KW-1185">Reference proteome</keyword>
<evidence type="ECO:0000313" key="2">
    <source>
        <dbReference type="EMBL" id="QYC11205.1"/>
    </source>
</evidence>
<organism evidence="2 3">
    <name type="scientific">Brevundimonas nasdae</name>
    <dbReference type="NCBI Taxonomy" id="172043"/>
    <lineage>
        <taxon>Bacteria</taxon>
        <taxon>Pseudomonadati</taxon>
        <taxon>Pseudomonadota</taxon>
        <taxon>Alphaproteobacteria</taxon>
        <taxon>Caulobacterales</taxon>
        <taxon>Caulobacteraceae</taxon>
        <taxon>Brevundimonas</taxon>
    </lineage>
</organism>
<evidence type="ECO:0000313" key="3">
    <source>
        <dbReference type="Proteomes" id="UP000824334"/>
    </source>
</evidence>
<proteinExistence type="predicted"/>
<dbReference type="RefSeq" id="WP_219353836.1">
    <property type="nucleotide sequence ID" value="NZ_CP080034.1"/>
</dbReference>
<gene>
    <name evidence="2" type="ORF">KWG56_04145</name>
</gene>
<name>A0ABX8TN20_9CAUL</name>
<dbReference type="EMBL" id="CP080034">
    <property type="protein sequence ID" value="QYC11205.1"/>
    <property type="molecule type" value="Genomic_DNA"/>
</dbReference>
<protein>
    <submittedName>
        <fullName evidence="2">SseB family protein</fullName>
    </submittedName>
</protein>
<feature type="domain" description="SseB protein N-terminal" evidence="1">
    <location>
        <begin position="7"/>
        <end position="122"/>
    </location>
</feature>
<dbReference type="InterPro" id="IPR009839">
    <property type="entry name" value="SseB_N"/>
</dbReference>
<dbReference type="GeneID" id="94374445"/>